<evidence type="ECO:0000256" key="6">
    <source>
        <dbReference type="SAM" id="Phobius"/>
    </source>
</evidence>
<evidence type="ECO:0000256" key="5">
    <source>
        <dbReference type="ARBA" id="ARBA00023136"/>
    </source>
</evidence>
<dbReference type="STRING" id="49390.A0A068UDE5"/>
<dbReference type="GO" id="GO:0016020">
    <property type="term" value="C:membrane"/>
    <property type="evidence" value="ECO:0007669"/>
    <property type="project" value="UniProtKB-SubCell"/>
</dbReference>
<dbReference type="Gene3D" id="3.40.50.300">
    <property type="entry name" value="P-loop containing nucleotide triphosphate hydrolases"/>
    <property type="match status" value="1"/>
</dbReference>
<dbReference type="InterPro" id="IPR003439">
    <property type="entry name" value="ABC_transporter-like_ATP-bd"/>
</dbReference>
<dbReference type="SUPFAM" id="SSF52540">
    <property type="entry name" value="P-loop containing nucleoside triphosphate hydrolases"/>
    <property type="match status" value="1"/>
</dbReference>
<dbReference type="InParanoid" id="A0A068UDE5"/>
<evidence type="ECO:0000256" key="1">
    <source>
        <dbReference type="ARBA" id="ARBA00004141"/>
    </source>
</evidence>
<evidence type="ECO:0000256" key="4">
    <source>
        <dbReference type="ARBA" id="ARBA00022989"/>
    </source>
</evidence>
<reference evidence="9" key="1">
    <citation type="journal article" date="2014" name="Science">
        <title>The coffee genome provides insight into the convergent evolution of caffeine biosynthesis.</title>
        <authorList>
            <person name="Denoeud F."/>
            <person name="Carretero-Paulet L."/>
            <person name="Dereeper A."/>
            <person name="Droc G."/>
            <person name="Guyot R."/>
            <person name="Pietrella M."/>
            <person name="Zheng C."/>
            <person name="Alberti A."/>
            <person name="Anthony F."/>
            <person name="Aprea G."/>
            <person name="Aury J.M."/>
            <person name="Bento P."/>
            <person name="Bernard M."/>
            <person name="Bocs S."/>
            <person name="Campa C."/>
            <person name="Cenci A."/>
            <person name="Combes M.C."/>
            <person name="Crouzillat D."/>
            <person name="Da Silva C."/>
            <person name="Daddiego L."/>
            <person name="De Bellis F."/>
            <person name="Dussert S."/>
            <person name="Garsmeur O."/>
            <person name="Gayraud T."/>
            <person name="Guignon V."/>
            <person name="Jahn K."/>
            <person name="Jamilloux V."/>
            <person name="Joet T."/>
            <person name="Labadie K."/>
            <person name="Lan T."/>
            <person name="Leclercq J."/>
            <person name="Lepelley M."/>
            <person name="Leroy T."/>
            <person name="Li L.T."/>
            <person name="Librado P."/>
            <person name="Lopez L."/>
            <person name="Munoz A."/>
            <person name="Noel B."/>
            <person name="Pallavicini A."/>
            <person name="Perrotta G."/>
            <person name="Poncet V."/>
            <person name="Pot D."/>
            <person name="Priyono X."/>
            <person name="Rigoreau M."/>
            <person name="Rouard M."/>
            <person name="Rozas J."/>
            <person name="Tranchant-Dubreuil C."/>
            <person name="VanBuren R."/>
            <person name="Zhang Q."/>
            <person name="Andrade A.C."/>
            <person name="Argout X."/>
            <person name="Bertrand B."/>
            <person name="de Kochko A."/>
            <person name="Graziosi G."/>
            <person name="Henry R.J."/>
            <person name="Jayarama X."/>
            <person name="Ming R."/>
            <person name="Nagai C."/>
            <person name="Rounsley S."/>
            <person name="Sankoff D."/>
            <person name="Giuliano G."/>
            <person name="Albert V.A."/>
            <person name="Wincker P."/>
            <person name="Lashermes P."/>
        </authorList>
    </citation>
    <scope>NUCLEOTIDE SEQUENCE [LARGE SCALE GENOMIC DNA]</scope>
    <source>
        <strain evidence="9">cv. DH200-94</strain>
    </source>
</reference>
<feature type="domain" description="ABC transporter" evidence="7">
    <location>
        <begin position="5"/>
        <end position="102"/>
    </location>
</feature>
<keyword evidence="4 6" id="KW-1133">Transmembrane helix</keyword>
<keyword evidence="2" id="KW-0813">Transport</keyword>
<dbReference type="InterPro" id="IPR050352">
    <property type="entry name" value="ABCG_transporters"/>
</dbReference>
<dbReference type="GO" id="GO:0042626">
    <property type="term" value="F:ATPase-coupled transmembrane transporter activity"/>
    <property type="evidence" value="ECO:0007669"/>
    <property type="project" value="TreeGrafter"/>
</dbReference>
<feature type="transmembrane region" description="Helical" evidence="6">
    <location>
        <begin position="106"/>
        <end position="127"/>
    </location>
</feature>
<evidence type="ECO:0000256" key="3">
    <source>
        <dbReference type="ARBA" id="ARBA00022692"/>
    </source>
</evidence>
<keyword evidence="3 6" id="KW-0812">Transmembrane</keyword>
<protein>
    <recommendedName>
        <fullName evidence="7">ABC transporter domain-containing protein</fullName>
    </recommendedName>
</protein>
<dbReference type="GO" id="GO:0016887">
    <property type="term" value="F:ATP hydrolysis activity"/>
    <property type="evidence" value="ECO:0007669"/>
    <property type="project" value="InterPro"/>
</dbReference>
<dbReference type="OMA" id="FWITITW"/>
<sequence length="133" mass="15044">MKVLLNDVSGEAHRGEILAVLGPSGSGKSTLIDALANRIFKGSLNGMITLSGEQLDSSLLRAISAYIMQDHLLFPMLTVEETLTFAAELRLLQILSKFEKKKRECFWITITWGIFFRIFYFLSLLFGNKNKRK</sequence>
<comment type="subcellular location">
    <subcellularLocation>
        <location evidence="1">Membrane</location>
        <topology evidence="1">Multi-pass membrane protein</topology>
    </subcellularLocation>
</comment>
<gene>
    <name evidence="8" type="ORF">GSCOC_T00023042001</name>
</gene>
<dbReference type="PhylomeDB" id="A0A068UDE5"/>
<evidence type="ECO:0000313" key="9">
    <source>
        <dbReference type="Proteomes" id="UP000295252"/>
    </source>
</evidence>
<dbReference type="Pfam" id="PF00005">
    <property type="entry name" value="ABC_tran"/>
    <property type="match status" value="1"/>
</dbReference>
<dbReference type="PANTHER" id="PTHR48041:SF11">
    <property type="entry name" value="ABC TRANSPORTER G FAMILY MEMBER 16"/>
    <property type="match status" value="1"/>
</dbReference>
<organism evidence="8 9">
    <name type="scientific">Coffea canephora</name>
    <name type="common">Robusta coffee</name>
    <dbReference type="NCBI Taxonomy" id="49390"/>
    <lineage>
        <taxon>Eukaryota</taxon>
        <taxon>Viridiplantae</taxon>
        <taxon>Streptophyta</taxon>
        <taxon>Embryophyta</taxon>
        <taxon>Tracheophyta</taxon>
        <taxon>Spermatophyta</taxon>
        <taxon>Magnoliopsida</taxon>
        <taxon>eudicotyledons</taxon>
        <taxon>Gunneridae</taxon>
        <taxon>Pentapetalae</taxon>
        <taxon>asterids</taxon>
        <taxon>lamiids</taxon>
        <taxon>Gentianales</taxon>
        <taxon>Rubiaceae</taxon>
        <taxon>Ixoroideae</taxon>
        <taxon>Gardenieae complex</taxon>
        <taxon>Bertiereae - Coffeeae clade</taxon>
        <taxon>Coffeeae</taxon>
        <taxon>Coffea</taxon>
    </lineage>
</organism>
<dbReference type="Gramene" id="CDP06287">
    <property type="protein sequence ID" value="CDP06287"/>
    <property type="gene ID" value="GSCOC_T00023042001"/>
</dbReference>
<accession>A0A068UDE5</accession>
<dbReference type="OrthoDB" id="66620at2759"/>
<dbReference type="GO" id="GO:0005524">
    <property type="term" value="F:ATP binding"/>
    <property type="evidence" value="ECO:0007669"/>
    <property type="project" value="InterPro"/>
</dbReference>
<keyword evidence="9" id="KW-1185">Reference proteome</keyword>
<keyword evidence="5 6" id="KW-0472">Membrane</keyword>
<evidence type="ECO:0000259" key="7">
    <source>
        <dbReference type="Pfam" id="PF00005"/>
    </source>
</evidence>
<evidence type="ECO:0000313" key="8">
    <source>
        <dbReference type="EMBL" id="CDP06287.1"/>
    </source>
</evidence>
<proteinExistence type="predicted"/>
<dbReference type="EMBL" id="HG739104">
    <property type="protein sequence ID" value="CDP06287.1"/>
    <property type="molecule type" value="Genomic_DNA"/>
</dbReference>
<dbReference type="AlphaFoldDB" id="A0A068UDE5"/>
<dbReference type="InterPro" id="IPR027417">
    <property type="entry name" value="P-loop_NTPase"/>
</dbReference>
<name>A0A068UDE5_COFCA</name>
<evidence type="ECO:0000256" key="2">
    <source>
        <dbReference type="ARBA" id="ARBA00022448"/>
    </source>
</evidence>
<dbReference type="PANTHER" id="PTHR48041">
    <property type="entry name" value="ABC TRANSPORTER G FAMILY MEMBER 28"/>
    <property type="match status" value="1"/>
</dbReference>
<dbReference type="Proteomes" id="UP000295252">
    <property type="component" value="Chromosome VIII"/>
</dbReference>